<evidence type="ECO:0000256" key="1">
    <source>
        <dbReference type="SAM" id="SignalP"/>
    </source>
</evidence>
<keyword evidence="1" id="KW-0732">Signal</keyword>
<feature type="signal peptide" evidence="1">
    <location>
        <begin position="1"/>
        <end position="22"/>
    </location>
</feature>
<keyword evidence="3" id="KW-1185">Reference proteome</keyword>
<dbReference type="AlphaFoldDB" id="A0A397VGZ1"/>
<organism evidence="2 3">
    <name type="scientific">Gigaspora rosea</name>
    <dbReference type="NCBI Taxonomy" id="44941"/>
    <lineage>
        <taxon>Eukaryota</taxon>
        <taxon>Fungi</taxon>
        <taxon>Fungi incertae sedis</taxon>
        <taxon>Mucoromycota</taxon>
        <taxon>Glomeromycotina</taxon>
        <taxon>Glomeromycetes</taxon>
        <taxon>Diversisporales</taxon>
        <taxon>Gigasporaceae</taxon>
        <taxon>Gigaspora</taxon>
    </lineage>
</organism>
<name>A0A397VGZ1_9GLOM</name>
<protein>
    <submittedName>
        <fullName evidence="2">Uncharacterized protein</fullName>
    </submittedName>
</protein>
<reference evidence="2 3" key="1">
    <citation type="submission" date="2018-06" db="EMBL/GenBank/DDBJ databases">
        <title>Comparative genomics reveals the genomic features of Rhizophagus irregularis, R. cerebriforme, R. diaphanum and Gigaspora rosea, and their symbiotic lifestyle signature.</title>
        <authorList>
            <person name="Morin E."/>
            <person name="San Clemente H."/>
            <person name="Chen E.C.H."/>
            <person name="De La Providencia I."/>
            <person name="Hainaut M."/>
            <person name="Kuo A."/>
            <person name="Kohler A."/>
            <person name="Murat C."/>
            <person name="Tang N."/>
            <person name="Roy S."/>
            <person name="Loubradou J."/>
            <person name="Henrissat B."/>
            <person name="Grigoriev I.V."/>
            <person name="Corradi N."/>
            <person name="Roux C."/>
            <person name="Martin F.M."/>
        </authorList>
    </citation>
    <scope>NUCLEOTIDE SEQUENCE [LARGE SCALE GENOMIC DNA]</scope>
    <source>
        <strain evidence="2 3">DAOM 194757</strain>
    </source>
</reference>
<dbReference type="Proteomes" id="UP000266673">
    <property type="component" value="Unassembled WGS sequence"/>
</dbReference>
<evidence type="ECO:0000313" key="2">
    <source>
        <dbReference type="EMBL" id="RIB21745.1"/>
    </source>
</evidence>
<accession>A0A397VGZ1</accession>
<proteinExistence type="predicted"/>
<feature type="chain" id="PRO_5017421972" evidence="1">
    <location>
        <begin position="23"/>
        <end position="146"/>
    </location>
</feature>
<evidence type="ECO:0000313" key="3">
    <source>
        <dbReference type="Proteomes" id="UP000266673"/>
    </source>
</evidence>
<comment type="caution">
    <text evidence="2">The sequence shown here is derived from an EMBL/GenBank/DDBJ whole genome shotgun (WGS) entry which is preliminary data.</text>
</comment>
<sequence>MNGNLIFGTLLLLLAMPFMLNANDGFSDCSIVGITADILDVSWQPDPLGPAGTAMQVNVSQPLNQTTTTFTKFVISYNEPSGVISNSIMREIPPSINNLADSYSVVIPDYIPAPIYTVTFMITEAGLGDVSYCVMFNRSTRSTRSG</sequence>
<dbReference type="EMBL" id="QKWP01000343">
    <property type="protein sequence ID" value="RIB21745.1"/>
    <property type="molecule type" value="Genomic_DNA"/>
</dbReference>
<gene>
    <name evidence="2" type="ORF">C2G38_1067211</name>
</gene>